<accession>A0ABS3H3M4</accession>
<comment type="caution">
    <text evidence="2">The sequence shown here is derived from an EMBL/GenBank/DDBJ whole genome shotgun (WGS) entry which is preliminary data.</text>
</comment>
<gene>
    <name evidence="2" type="ORF">JZO76_00750</name>
</gene>
<dbReference type="RefSeq" id="WP_206902266.1">
    <property type="nucleotide sequence ID" value="NZ_JAFLVT010000001.1"/>
</dbReference>
<dbReference type="EMBL" id="JAFLVT010000001">
    <property type="protein sequence ID" value="MBO0448057.1"/>
    <property type="molecule type" value="Genomic_DNA"/>
</dbReference>
<name>A0ABS3H3M4_9ENTE</name>
<feature type="compositionally biased region" description="Basic and acidic residues" evidence="1">
    <location>
        <begin position="35"/>
        <end position="47"/>
    </location>
</feature>
<reference evidence="2 3" key="1">
    <citation type="submission" date="2021-03" db="EMBL/GenBank/DDBJ databases">
        <title>Enterococcal diversity collection.</title>
        <authorList>
            <person name="Gilmore M.S."/>
            <person name="Schwartzman J."/>
            <person name="Van Tyne D."/>
            <person name="Martin M."/>
            <person name="Earl A.M."/>
            <person name="Manson A.L."/>
            <person name="Straub T."/>
            <person name="Salamzade R."/>
            <person name="Saavedra J."/>
            <person name="Lebreton F."/>
            <person name="Prichula J."/>
            <person name="Schaufler K."/>
            <person name="Gaca A."/>
            <person name="Sgardioli B."/>
            <person name="Wagenaar J."/>
            <person name="Strong T."/>
        </authorList>
    </citation>
    <scope>NUCLEOTIDE SEQUENCE [LARGE SCALE GENOMIC DNA]</scope>
    <source>
        <strain evidence="2 3">MJM12</strain>
    </source>
</reference>
<feature type="region of interest" description="Disordered" evidence="1">
    <location>
        <begin position="19"/>
        <end position="47"/>
    </location>
</feature>
<organism evidence="2 3">
    <name type="scientific">Candidatus Enterococcus myersii</name>
    <dbReference type="NCBI Taxonomy" id="2815322"/>
    <lineage>
        <taxon>Bacteria</taxon>
        <taxon>Bacillati</taxon>
        <taxon>Bacillota</taxon>
        <taxon>Bacilli</taxon>
        <taxon>Lactobacillales</taxon>
        <taxon>Enterococcaceae</taxon>
        <taxon>Enterococcus</taxon>
    </lineage>
</organism>
<sequence length="47" mass="5319">MKELLLNLLRKIARLSRNSGAASGNTFARNAYGELEQKEQKQKEQGK</sequence>
<proteinExistence type="predicted"/>
<protein>
    <submittedName>
        <fullName evidence="2">Uncharacterized protein</fullName>
    </submittedName>
</protein>
<keyword evidence="3" id="KW-1185">Reference proteome</keyword>
<feature type="compositionally biased region" description="Polar residues" evidence="1">
    <location>
        <begin position="19"/>
        <end position="28"/>
    </location>
</feature>
<evidence type="ECO:0000256" key="1">
    <source>
        <dbReference type="SAM" id="MobiDB-lite"/>
    </source>
</evidence>
<evidence type="ECO:0000313" key="3">
    <source>
        <dbReference type="Proteomes" id="UP000664256"/>
    </source>
</evidence>
<evidence type="ECO:0000313" key="2">
    <source>
        <dbReference type="EMBL" id="MBO0448057.1"/>
    </source>
</evidence>
<dbReference type="Proteomes" id="UP000664256">
    <property type="component" value="Unassembled WGS sequence"/>
</dbReference>